<evidence type="ECO:0000313" key="4">
    <source>
        <dbReference type="Proteomes" id="UP000236729"/>
    </source>
</evidence>
<dbReference type="EMBL" id="FNVB01000009">
    <property type="protein sequence ID" value="SEG92880.1"/>
    <property type="molecule type" value="Genomic_DNA"/>
</dbReference>
<gene>
    <name evidence="1" type="ORF">SAMN02982929_05678</name>
    <name evidence="2" type="ORF">SAMN05216506_104208</name>
</gene>
<name>A0A1H6E5B2_9PSEU</name>
<dbReference type="AlphaFoldDB" id="A0A1H6E5B2"/>
<organism evidence="1 4">
    <name type="scientific">Saccharopolyspora kobensis</name>
    <dbReference type="NCBI Taxonomy" id="146035"/>
    <lineage>
        <taxon>Bacteria</taxon>
        <taxon>Bacillati</taxon>
        <taxon>Actinomycetota</taxon>
        <taxon>Actinomycetes</taxon>
        <taxon>Pseudonocardiales</taxon>
        <taxon>Pseudonocardiaceae</taxon>
        <taxon>Saccharopolyspora</taxon>
    </lineage>
</organism>
<evidence type="ECO:0000313" key="3">
    <source>
        <dbReference type="Proteomes" id="UP000199690"/>
    </source>
</evidence>
<accession>A0A1I1S331</accession>
<evidence type="ECO:0000313" key="2">
    <source>
        <dbReference type="EMBL" id="SFD41004.1"/>
    </source>
</evidence>
<sequence length="51" mass="5945">MPLKECRITRWRPFRFACAAEPRRSRLDERVFRSPLPVNAGVGCRRGWAAT</sequence>
<dbReference type="Proteomes" id="UP000236729">
    <property type="component" value="Unassembled WGS sequence"/>
</dbReference>
<evidence type="ECO:0000313" key="1">
    <source>
        <dbReference type="EMBL" id="SEG92880.1"/>
    </source>
</evidence>
<proteinExistence type="predicted"/>
<reference evidence="1" key="1">
    <citation type="submission" date="2016-10" db="EMBL/GenBank/DDBJ databases">
        <authorList>
            <person name="de Groot N.N."/>
        </authorList>
    </citation>
    <scope>NUCLEOTIDE SEQUENCE [LARGE SCALE GENOMIC DNA]</scope>
    <source>
        <strain evidence="1">ATCC 20501</strain>
    </source>
</reference>
<dbReference type="Proteomes" id="UP000199690">
    <property type="component" value="Unassembled WGS sequence"/>
</dbReference>
<protein>
    <submittedName>
        <fullName evidence="1">Uncharacterized protein</fullName>
    </submittedName>
</protein>
<keyword evidence="3" id="KW-1185">Reference proteome</keyword>
<dbReference type="EMBL" id="FOME01000004">
    <property type="protein sequence ID" value="SFD41004.1"/>
    <property type="molecule type" value="Genomic_DNA"/>
</dbReference>
<reference evidence="3 4" key="2">
    <citation type="submission" date="2016-10" db="EMBL/GenBank/DDBJ databases">
        <authorList>
            <person name="Varghese N."/>
            <person name="Submissions S."/>
        </authorList>
    </citation>
    <scope>NUCLEOTIDE SEQUENCE [LARGE SCALE GENOMIC DNA]</scope>
    <source>
        <strain evidence="4">ATCC 20501</strain>
        <strain evidence="2 3">CGMCC 4.3529</strain>
    </source>
</reference>
<accession>A0A1H6E5B2</accession>